<dbReference type="SMART" id="SM00530">
    <property type="entry name" value="HTH_XRE"/>
    <property type="match status" value="1"/>
</dbReference>
<gene>
    <name evidence="2" type="ORF">VUQ09_03490</name>
</gene>
<feature type="domain" description="HTH cro/C1-type" evidence="1">
    <location>
        <begin position="9"/>
        <end position="63"/>
    </location>
</feature>
<reference evidence="2" key="1">
    <citation type="submission" date="2023-12" db="EMBL/GenBank/DDBJ databases">
        <title>Dolosigranulum savutii sp. nov. isolated from human upper respiratory samples collected in Botswana.</title>
        <authorList>
            <person name="Kelly M.S."/>
        </authorList>
    </citation>
    <scope>NUCLEOTIDE SEQUENCE</scope>
    <source>
        <strain evidence="2">MSK312</strain>
    </source>
</reference>
<dbReference type="SUPFAM" id="SSF47413">
    <property type="entry name" value="lambda repressor-like DNA-binding domains"/>
    <property type="match status" value="1"/>
</dbReference>
<dbReference type="RefSeq" id="WP_347298455.1">
    <property type="nucleotide sequence ID" value="NZ_CP142434.1"/>
</dbReference>
<dbReference type="PROSITE" id="PS50943">
    <property type="entry name" value="HTH_CROC1"/>
    <property type="match status" value="1"/>
</dbReference>
<proteinExistence type="predicted"/>
<protein>
    <submittedName>
        <fullName evidence="2">Helix-turn-helix transcriptional regulator</fullName>
    </submittedName>
</protein>
<sequence length="76" mass="8695">MVEDVRMSLKAARVYGGFSQSEIAEELDVHRNSYINYEKYQIPMRIDTAIKFSELTGIPMNNIIFLGNNYTSSVVD</sequence>
<dbReference type="EMBL" id="CP142434">
    <property type="protein sequence ID" value="XBC48467.1"/>
    <property type="molecule type" value="Genomic_DNA"/>
</dbReference>
<accession>A0AB74TSB1</accession>
<dbReference type="InterPro" id="IPR010982">
    <property type="entry name" value="Lambda_DNA-bd_dom_sf"/>
</dbReference>
<dbReference type="GO" id="GO:0003677">
    <property type="term" value="F:DNA binding"/>
    <property type="evidence" value="ECO:0007669"/>
    <property type="project" value="InterPro"/>
</dbReference>
<evidence type="ECO:0000313" key="2">
    <source>
        <dbReference type="EMBL" id="XBC48467.1"/>
    </source>
</evidence>
<dbReference type="AlphaFoldDB" id="A0AB74TSB1"/>
<dbReference type="Gene3D" id="1.10.260.40">
    <property type="entry name" value="lambda repressor-like DNA-binding domains"/>
    <property type="match status" value="1"/>
</dbReference>
<dbReference type="CDD" id="cd00093">
    <property type="entry name" value="HTH_XRE"/>
    <property type="match status" value="1"/>
</dbReference>
<evidence type="ECO:0000259" key="1">
    <source>
        <dbReference type="PROSITE" id="PS50943"/>
    </source>
</evidence>
<name>A0AB74TSB1_9LACT</name>
<organism evidence="2">
    <name type="scientific">Dolosigranulum savutiense</name>
    <dbReference type="NCBI Taxonomy" id="3110288"/>
    <lineage>
        <taxon>Bacteria</taxon>
        <taxon>Bacillati</taxon>
        <taxon>Bacillota</taxon>
        <taxon>Bacilli</taxon>
        <taxon>Lactobacillales</taxon>
        <taxon>Carnobacteriaceae</taxon>
        <taxon>Dolosigranulum</taxon>
    </lineage>
</organism>
<dbReference type="InterPro" id="IPR001387">
    <property type="entry name" value="Cro/C1-type_HTH"/>
</dbReference>
<dbReference type="Pfam" id="PF01381">
    <property type="entry name" value="HTH_3"/>
    <property type="match status" value="1"/>
</dbReference>